<gene>
    <name evidence="2" type="ORF">HaLaN_00193</name>
</gene>
<dbReference type="Proteomes" id="UP000485058">
    <property type="component" value="Unassembled WGS sequence"/>
</dbReference>
<organism evidence="2 3">
    <name type="scientific">Haematococcus lacustris</name>
    <name type="common">Green alga</name>
    <name type="synonym">Haematococcus pluvialis</name>
    <dbReference type="NCBI Taxonomy" id="44745"/>
    <lineage>
        <taxon>Eukaryota</taxon>
        <taxon>Viridiplantae</taxon>
        <taxon>Chlorophyta</taxon>
        <taxon>core chlorophytes</taxon>
        <taxon>Chlorophyceae</taxon>
        <taxon>CS clade</taxon>
        <taxon>Chlamydomonadales</taxon>
        <taxon>Haematococcaceae</taxon>
        <taxon>Haematococcus</taxon>
    </lineage>
</organism>
<sequence>MHTCGSAAKGLPTQHTRAALGECDTLKLQFTAAEVEVPFLSEAEIPKEETFEGSLPETVDAATSGATQS</sequence>
<protein>
    <submittedName>
        <fullName evidence="2">Uncharacterized protein</fullName>
    </submittedName>
</protein>
<name>A0A699Y6M6_HAELA</name>
<proteinExistence type="predicted"/>
<evidence type="ECO:0000313" key="2">
    <source>
        <dbReference type="EMBL" id="GFH05693.1"/>
    </source>
</evidence>
<comment type="caution">
    <text evidence="2">The sequence shown here is derived from an EMBL/GenBank/DDBJ whole genome shotgun (WGS) entry which is preliminary data.</text>
</comment>
<accession>A0A699Y6M6</accession>
<feature type="region of interest" description="Disordered" evidence="1">
    <location>
        <begin position="49"/>
        <end position="69"/>
    </location>
</feature>
<evidence type="ECO:0000313" key="3">
    <source>
        <dbReference type="Proteomes" id="UP000485058"/>
    </source>
</evidence>
<evidence type="ECO:0000256" key="1">
    <source>
        <dbReference type="SAM" id="MobiDB-lite"/>
    </source>
</evidence>
<dbReference type="EMBL" id="BLLF01000006">
    <property type="protein sequence ID" value="GFH05693.1"/>
    <property type="molecule type" value="Genomic_DNA"/>
</dbReference>
<keyword evidence="3" id="KW-1185">Reference proteome</keyword>
<reference evidence="2 3" key="1">
    <citation type="submission" date="2020-02" db="EMBL/GenBank/DDBJ databases">
        <title>Draft genome sequence of Haematococcus lacustris strain NIES-144.</title>
        <authorList>
            <person name="Morimoto D."/>
            <person name="Nakagawa S."/>
            <person name="Yoshida T."/>
            <person name="Sawayama S."/>
        </authorList>
    </citation>
    <scope>NUCLEOTIDE SEQUENCE [LARGE SCALE GENOMIC DNA]</scope>
    <source>
        <strain evidence="2 3">NIES-144</strain>
    </source>
</reference>
<dbReference type="AlphaFoldDB" id="A0A699Y6M6"/>